<sequence>MNEVETPTRPATELALIPPQDRMERLADRVLAVAKVIAAQGDGRTFTVDAIYDQMQDISRQRLKDALKTLKDARRIHAFGGSKCVRGIYELEESFPAARGVSLSTLADGWRLIEVGDTAALAVTPQEAAVIGSYLAGDAVRISLTEKMRMFQMELDEVRHENANLKQSMRQLKAGT</sequence>
<dbReference type="EMBL" id="FPBX01000063">
    <property type="protein sequence ID" value="SFU99462.1"/>
    <property type="molecule type" value="Genomic_DNA"/>
</dbReference>
<gene>
    <name evidence="2" type="ORF">SAMN04489707_106318</name>
</gene>
<protein>
    <submittedName>
        <fullName evidence="2">Uncharacterized protein</fullName>
    </submittedName>
</protein>
<dbReference type="STRING" id="343013.SAMN04489707_106318"/>
<organism evidence="2 3">
    <name type="scientific">Paenacidovorax caeni</name>
    <dbReference type="NCBI Taxonomy" id="343013"/>
    <lineage>
        <taxon>Bacteria</taxon>
        <taxon>Pseudomonadati</taxon>
        <taxon>Pseudomonadota</taxon>
        <taxon>Betaproteobacteria</taxon>
        <taxon>Burkholderiales</taxon>
        <taxon>Comamonadaceae</taxon>
        <taxon>Paenacidovorax</taxon>
    </lineage>
</organism>
<evidence type="ECO:0000313" key="3">
    <source>
        <dbReference type="Proteomes" id="UP000183656"/>
    </source>
</evidence>
<reference evidence="2 3" key="1">
    <citation type="submission" date="2016-10" db="EMBL/GenBank/DDBJ databases">
        <authorList>
            <person name="de Groot N.N."/>
        </authorList>
    </citation>
    <scope>NUCLEOTIDE SEQUENCE [LARGE SCALE GENOMIC DNA]</scope>
    <source>
        <strain evidence="2 3">R-24608</strain>
    </source>
</reference>
<evidence type="ECO:0000256" key="1">
    <source>
        <dbReference type="SAM" id="Coils"/>
    </source>
</evidence>
<dbReference type="RefSeq" id="WP_139235556.1">
    <property type="nucleotide sequence ID" value="NZ_CYIG01000067.1"/>
</dbReference>
<keyword evidence="3" id="KW-1185">Reference proteome</keyword>
<name>A0A1I7KPU3_9BURK</name>
<dbReference type="Proteomes" id="UP000183656">
    <property type="component" value="Unassembled WGS sequence"/>
</dbReference>
<feature type="coiled-coil region" evidence="1">
    <location>
        <begin position="148"/>
        <end position="175"/>
    </location>
</feature>
<accession>A0A1I7KPU3</accession>
<evidence type="ECO:0000313" key="2">
    <source>
        <dbReference type="EMBL" id="SFU99462.1"/>
    </source>
</evidence>
<keyword evidence="1" id="KW-0175">Coiled coil</keyword>
<dbReference type="AlphaFoldDB" id="A0A1I7KPU3"/>
<proteinExistence type="predicted"/>